<dbReference type="RefSeq" id="WP_171351517.1">
    <property type="nucleotide sequence ID" value="NZ_VTXP01000001.1"/>
</dbReference>
<dbReference type="Gene3D" id="3.40.50.12500">
    <property type="match status" value="1"/>
</dbReference>
<evidence type="ECO:0000313" key="1">
    <source>
        <dbReference type="EMBL" id="NOJ21216.1"/>
    </source>
</evidence>
<dbReference type="InterPro" id="IPR026286">
    <property type="entry name" value="MaiA/AMDase"/>
</dbReference>
<dbReference type="Proteomes" id="UP000576645">
    <property type="component" value="Unassembled WGS sequence"/>
</dbReference>
<sequence length="270" mass="29118">MSKLELKVQNTQSIEHLFEPDGWNRTARIGVVVPHADVGPEAEIGAMAGDHATVHGSRIFFSAMRAGGEMDDKIPHAPVESFVQAPYLDEAVEAVCQSPIDCVGLAFTSSAYKHGPDGERALIERLKPVAREIPIVSTCLSAERALKKLGTQKLAVVNPAWFDYDLSAQGASYFEKAGFNVVHHSSCGIQSGQKYVTPQALYTWIKDVVLDSGADTVFVGGNGQRSVGIIKAVEETLGVTMITGNQLILWDALRSIGSDAKIESYGRLFS</sequence>
<protein>
    <submittedName>
        <fullName evidence="1">Maleate cis-trans isomerase</fullName>
    </submittedName>
</protein>
<keyword evidence="1" id="KW-0413">Isomerase</keyword>
<dbReference type="AlphaFoldDB" id="A0AAP6ZIT0"/>
<dbReference type="EMBL" id="VTXP01000001">
    <property type="protein sequence ID" value="NOJ21216.1"/>
    <property type="molecule type" value="Genomic_DNA"/>
</dbReference>
<dbReference type="GO" id="GO:0016853">
    <property type="term" value="F:isomerase activity"/>
    <property type="evidence" value="ECO:0007669"/>
    <property type="project" value="UniProtKB-KW"/>
</dbReference>
<evidence type="ECO:0000313" key="2">
    <source>
        <dbReference type="Proteomes" id="UP000576645"/>
    </source>
</evidence>
<comment type="caution">
    <text evidence="1">The sequence shown here is derived from an EMBL/GenBank/DDBJ whole genome shotgun (WGS) entry which is preliminary data.</text>
</comment>
<name>A0AAP6ZIT0_9VIBR</name>
<dbReference type="PANTHER" id="PTHR40267">
    <property type="entry name" value="BLR3294 PROTEIN"/>
    <property type="match status" value="1"/>
</dbReference>
<accession>A0AAP6ZIT0</accession>
<gene>
    <name evidence="1" type="ORF">F0238_00595</name>
</gene>
<reference evidence="1 2" key="1">
    <citation type="submission" date="2019-09" db="EMBL/GenBank/DDBJ databases">
        <title>Draft genome sequencing and comparative genomics of hatchery-associated Vibrios.</title>
        <authorList>
            <person name="Kehlet-Delgado H."/>
            <person name="Mueller R.S."/>
        </authorList>
    </citation>
    <scope>NUCLEOTIDE SEQUENCE [LARGE SCALE GENOMIC DNA]</scope>
    <source>
        <strain evidence="1 2">09-121-3</strain>
    </source>
</reference>
<proteinExistence type="predicted"/>
<organism evidence="1 2">
    <name type="scientific">Vibrio coralliilyticus</name>
    <dbReference type="NCBI Taxonomy" id="190893"/>
    <lineage>
        <taxon>Bacteria</taxon>
        <taxon>Pseudomonadati</taxon>
        <taxon>Pseudomonadota</taxon>
        <taxon>Gammaproteobacteria</taxon>
        <taxon>Vibrionales</taxon>
        <taxon>Vibrionaceae</taxon>
        <taxon>Vibrio</taxon>
    </lineage>
</organism>
<dbReference type="PANTHER" id="PTHR40267:SF1">
    <property type="entry name" value="BLR3294 PROTEIN"/>
    <property type="match status" value="1"/>
</dbReference>
<dbReference type="Pfam" id="PF17645">
    <property type="entry name" value="Amdase"/>
    <property type="match status" value="1"/>
</dbReference>
<dbReference type="InterPro" id="IPR053714">
    <property type="entry name" value="Iso_Racemase_Enz_sf"/>
</dbReference>